<reference evidence="3" key="2">
    <citation type="submission" date="2023-06" db="EMBL/GenBank/DDBJ databases">
        <authorList>
            <consortium name="Lawrence Berkeley National Laboratory"/>
            <person name="Haridas S."/>
            <person name="Hensen N."/>
            <person name="Bonometti L."/>
            <person name="Westerberg I."/>
            <person name="Brannstrom I.O."/>
            <person name="Guillou S."/>
            <person name="Cros-Aarteil S."/>
            <person name="Calhoun S."/>
            <person name="Kuo A."/>
            <person name="Mondo S."/>
            <person name="Pangilinan J."/>
            <person name="Riley R."/>
            <person name="Labutti K."/>
            <person name="Andreopoulos B."/>
            <person name="Lipzen A."/>
            <person name="Chen C."/>
            <person name="Yanf M."/>
            <person name="Daum C."/>
            <person name="Ng V."/>
            <person name="Clum A."/>
            <person name="Steindorff A."/>
            <person name="Ohm R."/>
            <person name="Martin F."/>
            <person name="Silar P."/>
            <person name="Natvig D."/>
            <person name="Lalanne C."/>
            <person name="Gautier V."/>
            <person name="Ament-Velasquez S.L."/>
            <person name="Kruys A."/>
            <person name="Hutchinson M.I."/>
            <person name="Powell A.J."/>
            <person name="Barry K."/>
            <person name="Miller A.N."/>
            <person name="Grigoriev I.V."/>
            <person name="Debuchy R."/>
            <person name="Gladieux P."/>
            <person name="Thoren M.H."/>
            <person name="Johannesson H."/>
        </authorList>
    </citation>
    <scope>NUCLEOTIDE SEQUENCE</scope>
    <source>
        <strain evidence="3">CBS 955.72</strain>
    </source>
</reference>
<comment type="caution">
    <text evidence="3">The sequence shown here is derived from an EMBL/GenBank/DDBJ whole genome shotgun (WGS) entry which is preliminary data.</text>
</comment>
<evidence type="ECO:0000313" key="3">
    <source>
        <dbReference type="EMBL" id="KAK3358231.1"/>
    </source>
</evidence>
<name>A0AAJ0HP75_9PEZI</name>
<evidence type="ECO:0008006" key="5">
    <source>
        <dbReference type="Google" id="ProtNLM"/>
    </source>
</evidence>
<sequence length="171" mass="16845">MKASLIFGLVGFQASLVAAGFDDFDFYSKCSASSSTALWSSLDACSTTLRAKVTKTCNANKSFDYCACDWGTSYLSTCLTLVCPTDIASSYIAYDPAQRTTDCPAILTGGGGVAEPTATATPGSGTNGGSSPTTTGAGGAAATSKAGAAGMAMPIAGGLFAGVVGGLAVLL</sequence>
<keyword evidence="4" id="KW-1185">Reference proteome</keyword>
<keyword evidence="2" id="KW-0732">Signal</keyword>
<evidence type="ECO:0000256" key="1">
    <source>
        <dbReference type="SAM" id="MobiDB-lite"/>
    </source>
</evidence>
<protein>
    <recommendedName>
        <fullName evidence="5">Extracellular membrane protein CFEM domain-containing protein</fullName>
    </recommendedName>
</protein>
<dbReference type="EMBL" id="JAUIQD010000003">
    <property type="protein sequence ID" value="KAK3358231.1"/>
    <property type="molecule type" value="Genomic_DNA"/>
</dbReference>
<proteinExistence type="predicted"/>
<gene>
    <name evidence="3" type="ORF">B0T25DRAFT_567460</name>
</gene>
<accession>A0AAJ0HP75</accession>
<feature type="signal peptide" evidence="2">
    <location>
        <begin position="1"/>
        <end position="19"/>
    </location>
</feature>
<organism evidence="3 4">
    <name type="scientific">Lasiosphaeria hispida</name>
    <dbReference type="NCBI Taxonomy" id="260671"/>
    <lineage>
        <taxon>Eukaryota</taxon>
        <taxon>Fungi</taxon>
        <taxon>Dikarya</taxon>
        <taxon>Ascomycota</taxon>
        <taxon>Pezizomycotina</taxon>
        <taxon>Sordariomycetes</taxon>
        <taxon>Sordariomycetidae</taxon>
        <taxon>Sordariales</taxon>
        <taxon>Lasiosphaeriaceae</taxon>
        <taxon>Lasiosphaeria</taxon>
    </lineage>
</organism>
<feature type="region of interest" description="Disordered" evidence="1">
    <location>
        <begin position="117"/>
        <end position="138"/>
    </location>
</feature>
<evidence type="ECO:0000313" key="4">
    <source>
        <dbReference type="Proteomes" id="UP001275084"/>
    </source>
</evidence>
<evidence type="ECO:0000256" key="2">
    <source>
        <dbReference type="SAM" id="SignalP"/>
    </source>
</evidence>
<dbReference type="AlphaFoldDB" id="A0AAJ0HP75"/>
<reference evidence="3" key="1">
    <citation type="journal article" date="2023" name="Mol. Phylogenet. Evol.">
        <title>Genome-scale phylogeny and comparative genomics of the fungal order Sordariales.</title>
        <authorList>
            <person name="Hensen N."/>
            <person name="Bonometti L."/>
            <person name="Westerberg I."/>
            <person name="Brannstrom I.O."/>
            <person name="Guillou S."/>
            <person name="Cros-Aarteil S."/>
            <person name="Calhoun S."/>
            <person name="Haridas S."/>
            <person name="Kuo A."/>
            <person name="Mondo S."/>
            <person name="Pangilinan J."/>
            <person name="Riley R."/>
            <person name="LaButti K."/>
            <person name="Andreopoulos B."/>
            <person name="Lipzen A."/>
            <person name="Chen C."/>
            <person name="Yan M."/>
            <person name="Daum C."/>
            <person name="Ng V."/>
            <person name="Clum A."/>
            <person name="Steindorff A."/>
            <person name="Ohm R.A."/>
            <person name="Martin F."/>
            <person name="Silar P."/>
            <person name="Natvig D.O."/>
            <person name="Lalanne C."/>
            <person name="Gautier V."/>
            <person name="Ament-Velasquez S.L."/>
            <person name="Kruys A."/>
            <person name="Hutchinson M.I."/>
            <person name="Powell A.J."/>
            <person name="Barry K."/>
            <person name="Miller A.N."/>
            <person name="Grigoriev I.V."/>
            <person name="Debuchy R."/>
            <person name="Gladieux P."/>
            <person name="Hiltunen Thoren M."/>
            <person name="Johannesson H."/>
        </authorList>
    </citation>
    <scope>NUCLEOTIDE SEQUENCE</scope>
    <source>
        <strain evidence="3">CBS 955.72</strain>
    </source>
</reference>
<feature type="chain" id="PRO_5042470689" description="Extracellular membrane protein CFEM domain-containing protein" evidence="2">
    <location>
        <begin position="20"/>
        <end position="171"/>
    </location>
</feature>
<dbReference type="Proteomes" id="UP001275084">
    <property type="component" value="Unassembled WGS sequence"/>
</dbReference>